<keyword evidence="4" id="KW-1185">Reference proteome</keyword>
<evidence type="ECO:0000256" key="2">
    <source>
        <dbReference type="SAM" id="SignalP"/>
    </source>
</evidence>
<keyword evidence="2" id="KW-0732">Signal</keyword>
<name>A0A318V653_9GAMM</name>
<sequence>MTIPIIKSSLLTLSLAMVSSLSHSSDLVEFGKKCLVKEDRLNKAKNRLEALSLRAEQNHRGKNRSQDQLDRYQAEKELLEIDMTECNETTPNSAFCHQVRLRYNEITYLIQSTKTENVGSNWGGNDAIIDYEITKDNFNHQYEEFLALCRDSNAHYALIQTPEAYAKVCSSEAAKQSVTCTLF</sequence>
<dbReference type="EMBL" id="QKLW01000002">
    <property type="protein sequence ID" value="PYF83320.1"/>
    <property type="molecule type" value="Genomic_DNA"/>
</dbReference>
<dbReference type="Proteomes" id="UP000247551">
    <property type="component" value="Unassembled WGS sequence"/>
</dbReference>
<evidence type="ECO:0000313" key="4">
    <source>
        <dbReference type="Proteomes" id="UP000247551"/>
    </source>
</evidence>
<keyword evidence="1" id="KW-0175">Coiled coil</keyword>
<evidence type="ECO:0008006" key="5">
    <source>
        <dbReference type="Google" id="ProtNLM"/>
    </source>
</evidence>
<comment type="caution">
    <text evidence="3">The sequence shown here is derived from an EMBL/GenBank/DDBJ whole genome shotgun (WGS) entry which is preliminary data.</text>
</comment>
<gene>
    <name evidence="3" type="ORF">DFP75_102416</name>
</gene>
<accession>A0A318V653</accession>
<protein>
    <recommendedName>
        <fullName evidence="5">Lysozyme inhibitor LprI N-terminal domain-containing protein</fullName>
    </recommendedName>
</protein>
<feature type="chain" id="PRO_5016313236" description="Lysozyme inhibitor LprI N-terminal domain-containing protein" evidence="2">
    <location>
        <begin position="25"/>
        <end position="183"/>
    </location>
</feature>
<evidence type="ECO:0000256" key="1">
    <source>
        <dbReference type="SAM" id="Coils"/>
    </source>
</evidence>
<evidence type="ECO:0000313" key="3">
    <source>
        <dbReference type="EMBL" id="PYF83320.1"/>
    </source>
</evidence>
<feature type="coiled-coil region" evidence="1">
    <location>
        <begin position="34"/>
        <end position="89"/>
    </location>
</feature>
<reference evidence="3 4" key="1">
    <citation type="submission" date="2018-06" db="EMBL/GenBank/DDBJ databases">
        <title>Genomic Encyclopedia of Type Strains, Phase III (KMG-III): the genomes of soil and plant-associated and newly described type strains.</title>
        <authorList>
            <person name="Whitman W."/>
        </authorList>
    </citation>
    <scope>NUCLEOTIDE SEQUENCE [LARGE SCALE GENOMIC DNA]</scope>
    <source>
        <strain evidence="3 4">CECT 7730</strain>
    </source>
</reference>
<proteinExistence type="predicted"/>
<feature type="signal peptide" evidence="2">
    <location>
        <begin position="1"/>
        <end position="24"/>
    </location>
</feature>
<organism evidence="3 4">
    <name type="scientific">Marinomonas alcarazii</name>
    <dbReference type="NCBI Taxonomy" id="491949"/>
    <lineage>
        <taxon>Bacteria</taxon>
        <taxon>Pseudomonadati</taxon>
        <taxon>Pseudomonadota</taxon>
        <taxon>Gammaproteobacteria</taxon>
        <taxon>Oceanospirillales</taxon>
        <taxon>Oceanospirillaceae</taxon>
        <taxon>Marinomonas</taxon>
    </lineage>
</organism>
<dbReference type="AlphaFoldDB" id="A0A318V653"/>